<dbReference type="AlphaFoldDB" id="A0A8T2SAJ5"/>
<keyword evidence="3" id="KW-1185">Reference proteome</keyword>
<feature type="region of interest" description="Disordered" evidence="1">
    <location>
        <begin position="116"/>
        <end position="141"/>
    </location>
</feature>
<evidence type="ECO:0000313" key="3">
    <source>
        <dbReference type="Proteomes" id="UP000825935"/>
    </source>
</evidence>
<dbReference type="InterPro" id="IPR023296">
    <property type="entry name" value="Glyco_hydro_beta-prop_sf"/>
</dbReference>
<organism evidence="2 3">
    <name type="scientific">Ceratopteris richardii</name>
    <name type="common">Triangle waterfern</name>
    <dbReference type="NCBI Taxonomy" id="49495"/>
    <lineage>
        <taxon>Eukaryota</taxon>
        <taxon>Viridiplantae</taxon>
        <taxon>Streptophyta</taxon>
        <taxon>Embryophyta</taxon>
        <taxon>Tracheophyta</taxon>
        <taxon>Polypodiopsida</taxon>
        <taxon>Polypodiidae</taxon>
        <taxon>Polypodiales</taxon>
        <taxon>Pteridineae</taxon>
        <taxon>Pteridaceae</taxon>
        <taxon>Parkerioideae</taxon>
        <taxon>Ceratopteris</taxon>
    </lineage>
</organism>
<evidence type="ECO:0000313" key="2">
    <source>
        <dbReference type="EMBL" id="KAH7314487.1"/>
    </source>
</evidence>
<sequence>MESSANLVYAVSSPGNYGFHASKAEGTHICHFSPSNRRGYTQQPAAQASECSEGKSPFFLQRCGMCASPLAMVSSPLSFGIKSSGKDLWRSHLNRSQFYKYAQAVAPIRALDSNPYGTADRSDAASDENSHSENLENNKDFDGSYVGIHKVKPDDTSNSLGGGTSLLAEEMHGFVFGSNQESDAWDNVSVYAPVVRRYLSDNEERWMLWYSGKHRENEGESVNGSKEVTGLAISSNGVHWKRGKGGIDNSDQSADLVGEVLGCSDNWWAFDTLITRPSDVLIMSCLKSRATAGVYWMYYTGGCSEEVEILKPEKLPSDLPDFEYKDSNIIIRRTRPGLAMSHDGRSWARIECDHYSGALFDVGQEGEWDSLFIADPHVVFFTTDDLRLYYHSYDLKAGCFSIGYARSREGMKWVKFGKLIGGGPPGSFDELGVKSPQVIPNPIGEGFLMIYEGVAADGRTSFGLAQSKDGLSNWTRCSRGPVFTVADDPNAWDSHGIHNPCLVQMDGNEWRLYYQGIDSNGKAGFGMAVCADGTLLKFERCHSLHL</sequence>
<evidence type="ECO:0008006" key="4">
    <source>
        <dbReference type="Google" id="ProtNLM"/>
    </source>
</evidence>
<dbReference type="PANTHER" id="PTHR35279">
    <property type="match status" value="1"/>
</dbReference>
<gene>
    <name evidence="2" type="ORF">KP509_21G004900</name>
</gene>
<proteinExistence type="predicted"/>
<name>A0A8T2SAJ5_CERRI</name>
<dbReference type="Proteomes" id="UP000825935">
    <property type="component" value="Chromosome 21"/>
</dbReference>
<dbReference type="Gene3D" id="2.115.10.20">
    <property type="entry name" value="Glycosyl hydrolase domain, family 43"/>
    <property type="match status" value="2"/>
</dbReference>
<comment type="caution">
    <text evidence="2">The sequence shown here is derived from an EMBL/GenBank/DDBJ whole genome shotgun (WGS) entry which is preliminary data.</text>
</comment>
<dbReference type="OrthoDB" id="3510at2759"/>
<protein>
    <recommendedName>
        <fullName evidence="4">Arabinanase/levansucrase/invertase</fullName>
    </recommendedName>
</protein>
<accession>A0A8T2SAJ5</accession>
<dbReference type="OMA" id="DWDSLFI"/>
<evidence type="ECO:0000256" key="1">
    <source>
        <dbReference type="SAM" id="MobiDB-lite"/>
    </source>
</evidence>
<reference evidence="2" key="1">
    <citation type="submission" date="2021-08" db="EMBL/GenBank/DDBJ databases">
        <title>WGS assembly of Ceratopteris richardii.</title>
        <authorList>
            <person name="Marchant D.B."/>
            <person name="Chen G."/>
            <person name="Jenkins J."/>
            <person name="Shu S."/>
            <person name="Leebens-Mack J."/>
            <person name="Grimwood J."/>
            <person name="Schmutz J."/>
            <person name="Soltis P."/>
            <person name="Soltis D."/>
            <person name="Chen Z.-H."/>
        </authorList>
    </citation>
    <scope>NUCLEOTIDE SEQUENCE</scope>
    <source>
        <strain evidence="2">Whitten #5841</strain>
        <tissue evidence="2">Leaf</tissue>
    </source>
</reference>
<dbReference type="PANTHER" id="PTHR35279:SF1">
    <property type="entry name" value="ARABINANASE_LEVANSUCRASE_INVERTASE"/>
    <property type="match status" value="1"/>
</dbReference>
<dbReference type="EMBL" id="CM035426">
    <property type="protein sequence ID" value="KAH7314487.1"/>
    <property type="molecule type" value="Genomic_DNA"/>
</dbReference>
<feature type="compositionally biased region" description="Basic and acidic residues" evidence="1">
    <location>
        <begin position="120"/>
        <end position="141"/>
    </location>
</feature>
<dbReference type="SUPFAM" id="SSF75005">
    <property type="entry name" value="Arabinanase/levansucrase/invertase"/>
    <property type="match status" value="1"/>
</dbReference>